<dbReference type="Gramene" id="Mp4g05420.1">
    <property type="protein sequence ID" value="Mp4g05420.1.cds1"/>
    <property type="gene ID" value="Mp4g05420"/>
</dbReference>
<keyword evidence="2" id="KW-1185">Reference proteome</keyword>
<name>A0A2R6WIG2_MARPO</name>
<evidence type="ECO:0000313" key="2">
    <source>
        <dbReference type="Proteomes" id="UP000244005"/>
    </source>
</evidence>
<reference evidence="2" key="1">
    <citation type="journal article" date="2017" name="Cell">
        <title>Insights into land plant evolution garnered from the Marchantia polymorpha genome.</title>
        <authorList>
            <person name="Bowman J.L."/>
            <person name="Kohchi T."/>
            <person name="Yamato K.T."/>
            <person name="Jenkins J."/>
            <person name="Shu S."/>
            <person name="Ishizaki K."/>
            <person name="Yamaoka S."/>
            <person name="Nishihama R."/>
            <person name="Nakamura Y."/>
            <person name="Berger F."/>
            <person name="Adam C."/>
            <person name="Aki S.S."/>
            <person name="Althoff F."/>
            <person name="Araki T."/>
            <person name="Arteaga-Vazquez M.A."/>
            <person name="Balasubrmanian S."/>
            <person name="Barry K."/>
            <person name="Bauer D."/>
            <person name="Boehm C.R."/>
            <person name="Briginshaw L."/>
            <person name="Caballero-Perez J."/>
            <person name="Catarino B."/>
            <person name="Chen F."/>
            <person name="Chiyoda S."/>
            <person name="Chovatia M."/>
            <person name="Davies K.M."/>
            <person name="Delmans M."/>
            <person name="Demura T."/>
            <person name="Dierschke T."/>
            <person name="Dolan L."/>
            <person name="Dorantes-Acosta A.E."/>
            <person name="Eklund D.M."/>
            <person name="Florent S.N."/>
            <person name="Flores-Sandoval E."/>
            <person name="Fujiyama A."/>
            <person name="Fukuzawa H."/>
            <person name="Galik B."/>
            <person name="Grimanelli D."/>
            <person name="Grimwood J."/>
            <person name="Grossniklaus U."/>
            <person name="Hamada T."/>
            <person name="Haseloff J."/>
            <person name="Hetherington A.J."/>
            <person name="Higo A."/>
            <person name="Hirakawa Y."/>
            <person name="Hundley H.N."/>
            <person name="Ikeda Y."/>
            <person name="Inoue K."/>
            <person name="Inoue S.I."/>
            <person name="Ishida S."/>
            <person name="Jia Q."/>
            <person name="Kakita M."/>
            <person name="Kanazawa T."/>
            <person name="Kawai Y."/>
            <person name="Kawashima T."/>
            <person name="Kennedy M."/>
            <person name="Kinose K."/>
            <person name="Kinoshita T."/>
            <person name="Kohara Y."/>
            <person name="Koide E."/>
            <person name="Komatsu K."/>
            <person name="Kopischke S."/>
            <person name="Kubo M."/>
            <person name="Kyozuka J."/>
            <person name="Lagercrantz U."/>
            <person name="Lin S.S."/>
            <person name="Lindquist E."/>
            <person name="Lipzen A.M."/>
            <person name="Lu C.W."/>
            <person name="De Luna E."/>
            <person name="Martienssen R.A."/>
            <person name="Minamino N."/>
            <person name="Mizutani M."/>
            <person name="Mizutani M."/>
            <person name="Mochizuki N."/>
            <person name="Monte I."/>
            <person name="Mosher R."/>
            <person name="Nagasaki H."/>
            <person name="Nakagami H."/>
            <person name="Naramoto S."/>
            <person name="Nishitani K."/>
            <person name="Ohtani M."/>
            <person name="Okamoto T."/>
            <person name="Okumura M."/>
            <person name="Phillips J."/>
            <person name="Pollak B."/>
            <person name="Reinders A."/>
            <person name="Rovekamp M."/>
            <person name="Sano R."/>
            <person name="Sawa S."/>
            <person name="Schmid M.W."/>
            <person name="Shirakawa M."/>
            <person name="Solano R."/>
            <person name="Spunde A."/>
            <person name="Suetsugu N."/>
            <person name="Sugano S."/>
            <person name="Sugiyama A."/>
            <person name="Sun R."/>
            <person name="Suzuki Y."/>
            <person name="Takenaka M."/>
            <person name="Takezawa D."/>
            <person name="Tomogane H."/>
            <person name="Tsuzuki M."/>
            <person name="Ueda T."/>
            <person name="Umeda M."/>
            <person name="Ward J.M."/>
            <person name="Watanabe Y."/>
            <person name="Yazaki K."/>
            <person name="Yokoyama R."/>
            <person name="Yoshitake Y."/>
            <person name="Yotsui I."/>
            <person name="Zachgo S."/>
            <person name="Schmutz J."/>
        </authorList>
    </citation>
    <scope>NUCLEOTIDE SEQUENCE [LARGE SCALE GENOMIC DNA]</scope>
    <source>
        <strain evidence="2">Tak-1</strain>
    </source>
</reference>
<dbReference type="EMBL" id="KZ772759">
    <property type="protein sequence ID" value="PTQ33611.1"/>
    <property type="molecule type" value="Genomic_DNA"/>
</dbReference>
<sequence>MEPMYSFKTANRLRDCDLMSGLFLPRREFRSGDDMVEGSDCVSQFVDCRLQPNIESEFLIFKFNDTIQSDDNGGIAISIAAQWEKSCFNAFLSICLSHHLSGNESGMHLSQVQSAGLMSKI</sequence>
<organism evidence="1 2">
    <name type="scientific">Marchantia polymorpha</name>
    <name type="common">Common liverwort</name>
    <name type="synonym">Marchantia aquatica</name>
    <dbReference type="NCBI Taxonomy" id="3197"/>
    <lineage>
        <taxon>Eukaryota</taxon>
        <taxon>Viridiplantae</taxon>
        <taxon>Streptophyta</taxon>
        <taxon>Embryophyta</taxon>
        <taxon>Marchantiophyta</taxon>
        <taxon>Marchantiopsida</taxon>
        <taxon>Marchantiidae</taxon>
        <taxon>Marchantiales</taxon>
        <taxon>Marchantiaceae</taxon>
        <taxon>Marchantia</taxon>
    </lineage>
</organism>
<dbReference type="Proteomes" id="UP000244005">
    <property type="component" value="Unassembled WGS sequence"/>
</dbReference>
<dbReference type="AlphaFoldDB" id="A0A2R6WIG2"/>
<proteinExistence type="predicted"/>
<gene>
    <name evidence="1" type="ORF">MARPO_0087s0048</name>
</gene>
<accession>A0A2R6WIG2</accession>
<evidence type="ECO:0000313" key="1">
    <source>
        <dbReference type="EMBL" id="PTQ33611.1"/>
    </source>
</evidence>
<protein>
    <submittedName>
        <fullName evidence="1">Uncharacterized protein</fullName>
    </submittedName>
</protein>